<dbReference type="InterPro" id="IPR011009">
    <property type="entry name" value="Kinase-like_dom_sf"/>
</dbReference>
<feature type="domain" description="Protein kinase" evidence="1">
    <location>
        <begin position="22"/>
        <end position="343"/>
    </location>
</feature>
<proteinExistence type="predicted"/>
<evidence type="ECO:0000313" key="2">
    <source>
        <dbReference type="EMBL" id="KAK9417368.1"/>
    </source>
</evidence>
<organism evidence="2 3">
    <name type="scientific">Seiridium unicorne</name>
    <dbReference type="NCBI Taxonomy" id="138068"/>
    <lineage>
        <taxon>Eukaryota</taxon>
        <taxon>Fungi</taxon>
        <taxon>Dikarya</taxon>
        <taxon>Ascomycota</taxon>
        <taxon>Pezizomycotina</taxon>
        <taxon>Sordariomycetes</taxon>
        <taxon>Xylariomycetidae</taxon>
        <taxon>Amphisphaeriales</taxon>
        <taxon>Sporocadaceae</taxon>
        <taxon>Seiridium</taxon>
    </lineage>
</organism>
<dbReference type="Gene3D" id="1.10.510.10">
    <property type="entry name" value="Transferase(Phosphotransferase) domain 1"/>
    <property type="match status" value="1"/>
</dbReference>
<dbReference type="EMBL" id="JARVKF010000399">
    <property type="protein sequence ID" value="KAK9417368.1"/>
    <property type="molecule type" value="Genomic_DNA"/>
</dbReference>
<sequence length="343" mass="38472">MDADLPRLSEILRQAFHRDRRYMLVRHVGTGAQGACFKLDRLNPMPGDRRSIALKVMGDGLPVPGADLDSGSLQSAGVWADVELEALELMRGKSHVIQMIDILDDPLDNESIFARGGITWAYMEWLPNGTLGAFVTAANRTRRSLPNRLIWRIFLCLVRGVVACAWPDAYPAGISGLEAPQPVFSNRVLQNIDMHDFNYMFDAFSPTPVLEHDLAPPVKMIDLGITEIKHAASEDEWREHVEPMIRDIKEPLLNLAIIKRGGTINNATLDPDIRRILSDDDLHLRDIYNLTLQAVQQRDELWYAQHMNITDNSESDDWIGMLVQNCILIPHPGGDQPGIALGF</sequence>
<accession>A0ABR2URS1</accession>
<dbReference type="Proteomes" id="UP001408356">
    <property type="component" value="Unassembled WGS sequence"/>
</dbReference>
<gene>
    <name evidence="2" type="ORF">SUNI508_08948</name>
</gene>
<name>A0ABR2URS1_9PEZI</name>
<reference evidence="2 3" key="1">
    <citation type="journal article" date="2024" name="J. Plant Pathol.">
        <title>Sequence and assembly of the genome of Seiridium unicorne, isolate CBS 538.82, causal agent of cypress canker disease.</title>
        <authorList>
            <person name="Scali E."/>
            <person name="Rocca G.D."/>
            <person name="Danti R."/>
            <person name="Garbelotto M."/>
            <person name="Barberini S."/>
            <person name="Baroncelli R."/>
            <person name="Emiliani G."/>
        </authorList>
    </citation>
    <scope>NUCLEOTIDE SEQUENCE [LARGE SCALE GENOMIC DNA]</scope>
    <source>
        <strain evidence="2 3">BM-138-508</strain>
    </source>
</reference>
<dbReference type="InterPro" id="IPR000719">
    <property type="entry name" value="Prot_kinase_dom"/>
</dbReference>
<evidence type="ECO:0000313" key="3">
    <source>
        <dbReference type="Proteomes" id="UP001408356"/>
    </source>
</evidence>
<evidence type="ECO:0000259" key="1">
    <source>
        <dbReference type="PROSITE" id="PS50011"/>
    </source>
</evidence>
<dbReference type="PROSITE" id="PS50011">
    <property type="entry name" value="PROTEIN_KINASE_DOM"/>
    <property type="match status" value="1"/>
</dbReference>
<dbReference type="SUPFAM" id="SSF56112">
    <property type="entry name" value="Protein kinase-like (PK-like)"/>
    <property type="match status" value="1"/>
</dbReference>
<comment type="caution">
    <text evidence="2">The sequence shown here is derived from an EMBL/GenBank/DDBJ whole genome shotgun (WGS) entry which is preliminary data.</text>
</comment>
<keyword evidence="3" id="KW-1185">Reference proteome</keyword>
<protein>
    <recommendedName>
        <fullName evidence="1">Protein kinase domain-containing protein</fullName>
    </recommendedName>
</protein>